<gene>
    <name evidence="6" type="ORF">CLM73_15935</name>
</gene>
<evidence type="ECO:0000313" key="7">
    <source>
        <dbReference type="Proteomes" id="UP000239477"/>
    </source>
</evidence>
<keyword evidence="1" id="KW-0560">Oxidoreductase</keyword>
<evidence type="ECO:0000256" key="2">
    <source>
        <dbReference type="ARBA" id="ARBA00023027"/>
    </source>
</evidence>
<dbReference type="InterPro" id="IPR029154">
    <property type="entry name" value="HIBADH-like_NADP-bd"/>
</dbReference>
<dbReference type="RefSeq" id="WP_105239269.1">
    <property type="nucleotide sequence ID" value="NZ_CP023270.1"/>
</dbReference>
<name>A0A2S0I8W3_9BURK</name>
<organism evidence="6 7">
    <name type="scientific">Achromobacter spanius</name>
    <dbReference type="NCBI Taxonomy" id="217203"/>
    <lineage>
        <taxon>Bacteria</taxon>
        <taxon>Pseudomonadati</taxon>
        <taxon>Pseudomonadota</taxon>
        <taxon>Betaproteobacteria</taxon>
        <taxon>Burkholderiales</taxon>
        <taxon>Alcaligenaceae</taxon>
        <taxon>Achromobacter</taxon>
    </lineage>
</organism>
<dbReference type="InterPro" id="IPR013328">
    <property type="entry name" value="6PGD_dom2"/>
</dbReference>
<reference evidence="6 7" key="1">
    <citation type="submission" date="2017-09" db="EMBL/GenBank/DDBJ databases">
        <title>Genomic, metabolic, and phenotypic characteristics of bacterial isolates from the natural microbiome of the model nematode Caenorhabditis elegans.</title>
        <authorList>
            <person name="Zimmermann J."/>
            <person name="Obeng N."/>
            <person name="Yang W."/>
            <person name="Obeng O."/>
            <person name="Kissoyan K."/>
            <person name="Pees B."/>
            <person name="Dirksen P."/>
            <person name="Hoppner M."/>
            <person name="Franke A."/>
            <person name="Rosenstiel P."/>
            <person name="Leippe M."/>
            <person name="Dierking K."/>
            <person name="Kaleta C."/>
            <person name="Schulenburg H."/>
        </authorList>
    </citation>
    <scope>NUCLEOTIDE SEQUENCE [LARGE SCALE GENOMIC DNA]</scope>
    <source>
        <strain evidence="6 7">MYb73</strain>
    </source>
</reference>
<dbReference type="AlphaFoldDB" id="A0A2S0I8W3"/>
<dbReference type="SUPFAM" id="SSF48179">
    <property type="entry name" value="6-phosphogluconate dehydrogenase C-terminal domain-like"/>
    <property type="match status" value="1"/>
</dbReference>
<dbReference type="InterPro" id="IPR015815">
    <property type="entry name" value="HIBADH-related"/>
</dbReference>
<dbReference type="Pfam" id="PF03446">
    <property type="entry name" value="NAD_binding_2"/>
    <property type="match status" value="1"/>
</dbReference>
<keyword evidence="7" id="KW-1185">Reference proteome</keyword>
<dbReference type="EMBL" id="CP023270">
    <property type="protein sequence ID" value="AVJ28480.1"/>
    <property type="molecule type" value="Genomic_DNA"/>
</dbReference>
<dbReference type="OrthoDB" id="9777604at2"/>
<dbReference type="GO" id="GO:0051287">
    <property type="term" value="F:NAD binding"/>
    <property type="evidence" value="ECO:0007669"/>
    <property type="project" value="InterPro"/>
</dbReference>
<feature type="domain" description="6-phosphogluconate dehydrogenase NADP-binding" evidence="4">
    <location>
        <begin position="9"/>
        <end position="165"/>
    </location>
</feature>
<evidence type="ECO:0000256" key="3">
    <source>
        <dbReference type="PIRSR" id="PIRSR000103-1"/>
    </source>
</evidence>
<evidence type="ECO:0000313" key="6">
    <source>
        <dbReference type="EMBL" id="AVJ28480.1"/>
    </source>
</evidence>
<dbReference type="SUPFAM" id="SSF51735">
    <property type="entry name" value="NAD(P)-binding Rossmann-fold domains"/>
    <property type="match status" value="1"/>
</dbReference>
<feature type="active site" evidence="3">
    <location>
        <position position="174"/>
    </location>
</feature>
<accession>A0A2S0I8W3</accession>
<dbReference type="InterPro" id="IPR006115">
    <property type="entry name" value="6PGDH_NADP-bd"/>
</dbReference>
<dbReference type="Gene3D" id="3.40.50.720">
    <property type="entry name" value="NAD(P)-binding Rossmann-like Domain"/>
    <property type="match status" value="1"/>
</dbReference>
<dbReference type="Pfam" id="PF14833">
    <property type="entry name" value="NAD_binding_11"/>
    <property type="match status" value="1"/>
</dbReference>
<dbReference type="GO" id="GO:0050661">
    <property type="term" value="F:NADP binding"/>
    <property type="evidence" value="ECO:0007669"/>
    <property type="project" value="InterPro"/>
</dbReference>
<dbReference type="InterPro" id="IPR036291">
    <property type="entry name" value="NAD(P)-bd_dom_sf"/>
</dbReference>
<dbReference type="Proteomes" id="UP000239477">
    <property type="component" value="Chromosome"/>
</dbReference>
<dbReference type="PIRSF" id="PIRSF000103">
    <property type="entry name" value="HIBADH"/>
    <property type="match status" value="1"/>
</dbReference>
<dbReference type="PANTHER" id="PTHR43060">
    <property type="entry name" value="3-HYDROXYISOBUTYRATE DEHYDROGENASE-LIKE 1, MITOCHONDRIAL-RELATED"/>
    <property type="match status" value="1"/>
</dbReference>
<evidence type="ECO:0000256" key="1">
    <source>
        <dbReference type="ARBA" id="ARBA00023002"/>
    </source>
</evidence>
<dbReference type="PANTHER" id="PTHR43060:SF15">
    <property type="entry name" value="3-HYDROXYISOBUTYRATE DEHYDROGENASE-LIKE 1, MITOCHONDRIAL-RELATED"/>
    <property type="match status" value="1"/>
</dbReference>
<evidence type="ECO:0000259" key="4">
    <source>
        <dbReference type="Pfam" id="PF03446"/>
    </source>
</evidence>
<proteinExistence type="predicted"/>
<dbReference type="Gene3D" id="1.10.1040.10">
    <property type="entry name" value="N-(1-d-carboxylethyl)-l-norvaline Dehydrogenase, domain 2"/>
    <property type="match status" value="1"/>
</dbReference>
<evidence type="ECO:0000259" key="5">
    <source>
        <dbReference type="Pfam" id="PF14833"/>
    </source>
</evidence>
<feature type="domain" description="3-hydroxyisobutyrate dehydrogenase-like NAD-binding" evidence="5">
    <location>
        <begin position="168"/>
        <end position="289"/>
    </location>
</feature>
<keyword evidence="2" id="KW-0520">NAD</keyword>
<dbReference type="InterPro" id="IPR008927">
    <property type="entry name" value="6-PGluconate_DH-like_C_sf"/>
</dbReference>
<dbReference type="GO" id="GO:0016491">
    <property type="term" value="F:oxidoreductase activity"/>
    <property type="evidence" value="ECO:0007669"/>
    <property type="project" value="UniProtKB-KW"/>
</dbReference>
<sequence length="302" mass="32037">MEQNGSEILGFIGLGVMGGPMCANLLKKSGRKVVAYDSVQAAADEAQSHGAEIVDGVARVAEKADIVFLSLPSIDQVESVCEAMLAAGRRPSLVVDMSTSNVSRTRALAERLKVEGIAFLDAPVARTKQAAVDGKLFISVGGAESDFARVGSYLKCMGSDVLHCGEVGSGQIVKILNNYMVFMTVNALSEAITIGRQAGMDAEKLLSLLSQGSADSFVLRNHGMKSLAKDDFPEKTFPMTYAIKDCSLALDLAKEGGFSPRIGAYTHDMMCRARDAGFALNYHPAVIQLIDGRVKVELPAGV</sequence>
<protein>
    <submittedName>
        <fullName evidence="6">2-hydroxy-3-oxopropionate reductase</fullName>
    </submittedName>
</protein>